<organism evidence="1 2">
    <name type="scientific">Citrobacter freundii</name>
    <dbReference type="NCBI Taxonomy" id="546"/>
    <lineage>
        <taxon>Bacteria</taxon>
        <taxon>Pseudomonadati</taxon>
        <taxon>Pseudomonadota</taxon>
        <taxon>Gammaproteobacteria</taxon>
        <taxon>Enterobacterales</taxon>
        <taxon>Enterobacteriaceae</taxon>
        <taxon>Citrobacter</taxon>
        <taxon>Citrobacter freundii complex</taxon>
    </lineage>
</organism>
<name>A0A7G2IY29_CITFR</name>
<dbReference type="Proteomes" id="UP000019194">
    <property type="component" value="Unassembled WGS sequence"/>
</dbReference>
<dbReference type="EMBL" id="CBWP010000084">
    <property type="protein sequence ID" value="CDL41422.1"/>
    <property type="molecule type" value="Genomic_DNA"/>
</dbReference>
<accession>A0A7G2IY29</accession>
<evidence type="ECO:0000313" key="1">
    <source>
        <dbReference type="EMBL" id="CDL41422.1"/>
    </source>
</evidence>
<dbReference type="AlphaFoldDB" id="A0A7G2IY29"/>
<comment type="caution">
    <text evidence="1">The sequence shown here is derived from an EMBL/GenBank/DDBJ whole genome shotgun (WGS) entry which is preliminary data.</text>
</comment>
<sequence length="43" mass="5064">MFRSDKAKTMPDIKTSYKINKLASRAQKSVLHFPTKRVNQRKN</sequence>
<protein>
    <submittedName>
        <fullName evidence="1">Uncharacterized protein</fullName>
    </submittedName>
</protein>
<proteinExistence type="predicted"/>
<reference evidence="1 2" key="1">
    <citation type="submission" date="2013-10" db="EMBL/GenBank/DDBJ databases">
        <title>Antibiotic resistance diversity of beta-lactamase producers in the General Hospital Vienna.</title>
        <authorList>
            <person name="Barisic I."/>
            <person name="Mitteregger D."/>
            <person name="Hirschl A.M."/>
            <person name="Noehammer C."/>
            <person name="Wiesinger-Mayr H."/>
        </authorList>
    </citation>
    <scope>NUCLEOTIDE SEQUENCE [LARGE SCALE GENOMIC DNA]</scope>
    <source>
        <strain evidence="1 2">ISC11</strain>
    </source>
</reference>
<evidence type="ECO:0000313" key="2">
    <source>
        <dbReference type="Proteomes" id="UP000019194"/>
    </source>
</evidence>